<evidence type="ECO:0000313" key="3">
    <source>
        <dbReference type="Proteomes" id="UP000241890"/>
    </source>
</evidence>
<dbReference type="AlphaFoldDB" id="A0A2R5GD06"/>
<dbReference type="Proteomes" id="UP000241890">
    <property type="component" value="Unassembled WGS sequence"/>
</dbReference>
<sequence length="279" mass="30993">MNSNSRSSLSSNISNVVGMFSRASMRIRNSVTDRDNTLRSIQAAQNAHKDRMDQARREKMRDQGTEESPYLDDAHSLENKPLDLQDEEHLQTQLKHICFWAWLGGKEVQDVLVSGGIFGKILDILQARLSNPLYEGSSEPSHHGFMSYVGSTLGLSQMVAVHQQGTKISSKGCVAALRAVATVCRDHLRNQSLAQQSGIVITLVEIIAHSRITVVEKKWAIHAMNAAILTDAAAQDMVLGCAKADELRSFCSHHFTDAEWASWPNNEVACLMHMLDWKP</sequence>
<accession>A0A2R5GD06</accession>
<organism evidence="2 3">
    <name type="scientific">Hondaea fermentalgiana</name>
    <dbReference type="NCBI Taxonomy" id="2315210"/>
    <lineage>
        <taxon>Eukaryota</taxon>
        <taxon>Sar</taxon>
        <taxon>Stramenopiles</taxon>
        <taxon>Bigyra</taxon>
        <taxon>Labyrinthulomycetes</taxon>
        <taxon>Thraustochytrida</taxon>
        <taxon>Thraustochytriidae</taxon>
        <taxon>Hondaea</taxon>
    </lineage>
</organism>
<proteinExistence type="predicted"/>
<dbReference type="InParanoid" id="A0A2R5GD06"/>
<evidence type="ECO:0000313" key="2">
    <source>
        <dbReference type="EMBL" id="GBG28465.1"/>
    </source>
</evidence>
<feature type="compositionally biased region" description="Basic and acidic residues" evidence="1">
    <location>
        <begin position="47"/>
        <end position="64"/>
    </location>
</feature>
<feature type="region of interest" description="Disordered" evidence="1">
    <location>
        <begin position="44"/>
        <end position="75"/>
    </location>
</feature>
<dbReference type="EMBL" id="BEYU01000041">
    <property type="protein sequence ID" value="GBG28465.1"/>
    <property type="molecule type" value="Genomic_DNA"/>
</dbReference>
<comment type="caution">
    <text evidence="2">The sequence shown here is derived from an EMBL/GenBank/DDBJ whole genome shotgun (WGS) entry which is preliminary data.</text>
</comment>
<reference evidence="2 3" key="1">
    <citation type="submission" date="2017-12" db="EMBL/GenBank/DDBJ databases">
        <title>Sequencing, de novo assembly and annotation of complete genome of a new Thraustochytrid species, strain FCC1311.</title>
        <authorList>
            <person name="Sedici K."/>
            <person name="Godart F."/>
            <person name="Aiese Cigliano R."/>
            <person name="Sanseverino W."/>
            <person name="Barakat M."/>
            <person name="Ortet P."/>
            <person name="Marechal E."/>
            <person name="Cagnac O."/>
            <person name="Amato A."/>
        </authorList>
    </citation>
    <scope>NUCLEOTIDE SEQUENCE [LARGE SCALE GENOMIC DNA]</scope>
</reference>
<protein>
    <submittedName>
        <fullName evidence="2">Uncharacterized protein</fullName>
    </submittedName>
</protein>
<evidence type="ECO:0000256" key="1">
    <source>
        <dbReference type="SAM" id="MobiDB-lite"/>
    </source>
</evidence>
<name>A0A2R5GD06_9STRA</name>
<keyword evidence="3" id="KW-1185">Reference proteome</keyword>
<gene>
    <name evidence="2" type="ORF">FCC1311_046882</name>
</gene>